<dbReference type="PROSITE" id="PS01032">
    <property type="entry name" value="PPM_1"/>
    <property type="match status" value="1"/>
</dbReference>
<keyword evidence="6 12" id="KW-0378">Hydrolase</keyword>
<comment type="cofactor">
    <cofactor evidence="1">
        <name>Mn(2+)</name>
        <dbReference type="ChEBI" id="CHEBI:29035"/>
    </cofactor>
</comment>
<dbReference type="CDD" id="cd00143">
    <property type="entry name" value="PP2Cc"/>
    <property type="match status" value="1"/>
</dbReference>
<dbReference type="InterPro" id="IPR036457">
    <property type="entry name" value="PPM-type-like_dom_sf"/>
</dbReference>
<keyword evidence="8 12" id="KW-0904">Protein phosphatase</keyword>
<dbReference type="Gene3D" id="3.60.40.10">
    <property type="entry name" value="PPM-type phosphatase domain"/>
    <property type="match status" value="2"/>
</dbReference>
<evidence type="ECO:0000259" key="13">
    <source>
        <dbReference type="PROSITE" id="PS51746"/>
    </source>
</evidence>
<comment type="catalytic activity">
    <reaction evidence="10">
        <text>O-phospho-L-seryl-[protein] + H2O = L-seryl-[protein] + phosphate</text>
        <dbReference type="Rhea" id="RHEA:20629"/>
        <dbReference type="Rhea" id="RHEA-COMP:9863"/>
        <dbReference type="Rhea" id="RHEA-COMP:11604"/>
        <dbReference type="ChEBI" id="CHEBI:15377"/>
        <dbReference type="ChEBI" id="CHEBI:29999"/>
        <dbReference type="ChEBI" id="CHEBI:43474"/>
        <dbReference type="ChEBI" id="CHEBI:83421"/>
        <dbReference type="EC" id="3.1.3.16"/>
    </reaction>
</comment>
<dbReference type="Proteomes" id="UP001055439">
    <property type="component" value="Chromosome 7"/>
</dbReference>
<evidence type="ECO:0000256" key="8">
    <source>
        <dbReference type="ARBA" id="ARBA00022912"/>
    </source>
</evidence>
<keyword evidence="9" id="KW-0464">Manganese</keyword>
<protein>
    <recommendedName>
        <fullName evidence="4">protein-serine/threonine phosphatase</fullName>
        <ecNumber evidence="4">3.1.3.16</ecNumber>
    </recommendedName>
</protein>
<dbReference type="InterPro" id="IPR001932">
    <property type="entry name" value="PPM-type_phosphatase-like_dom"/>
</dbReference>
<evidence type="ECO:0000256" key="4">
    <source>
        <dbReference type="ARBA" id="ARBA00013081"/>
    </source>
</evidence>
<accession>A0A9E7KEX0</accession>
<dbReference type="FunFam" id="3.60.40.10:FF:000291">
    <property type="entry name" value="Protein phosphatase 2C 50"/>
    <property type="match status" value="1"/>
</dbReference>
<evidence type="ECO:0000256" key="2">
    <source>
        <dbReference type="ARBA" id="ARBA00001946"/>
    </source>
</evidence>
<dbReference type="OrthoDB" id="10264738at2759"/>
<keyword evidence="15" id="KW-1185">Reference proteome</keyword>
<evidence type="ECO:0000256" key="3">
    <source>
        <dbReference type="ARBA" id="ARBA00006702"/>
    </source>
</evidence>
<dbReference type="PANTHER" id="PTHR47992">
    <property type="entry name" value="PROTEIN PHOSPHATASE"/>
    <property type="match status" value="1"/>
</dbReference>
<feature type="domain" description="PPM-type phosphatase" evidence="13">
    <location>
        <begin position="197"/>
        <end position="494"/>
    </location>
</feature>
<dbReference type="AlphaFoldDB" id="A0A9E7KEX0"/>
<evidence type="ECO:0000256" key="5">
    <source>
        <dbReference type="ARBA" id="ARBA00022723"/>
    </source>
</evidence>
<dbReference type="PROSITE" id="PS51746">
    <property type="entry name" value="PPM_2"/>
    <property type="match status" value="1"/>
</dbReference>
<evidence type="ECO:0000256" key="10">
    <source>
        <dbReference type="ARBA" id="ARBA00047761"/>
    </source>
</evidence>
<reference evidence="14" key="1">
    <citation type="submission" date="2022-05" db="EMBL/GenBank/DDBJ databases">
        <title>The Musa troglodytarum L. genome provides insights into the mechanism of non-climacteric behaviour and enrichment of carotenoids.</title>
        <authorList>
            <person name="Wang J."/>
        </authorList>
    </citation>
    <scope>NUCLEOTIDE SEQUENCE</scope>
    <source>
        <tissue evidence="14">Leaf</tissue>
    </source>
</reference>
<dbReference type="SMART" id="SM00331">
    <property type="entry name" value="PP2C_SIG"/>
    <property type="match status" value="1"/>
</dbReference>
<gene>
    <name evidence="14" type="ORF">MUK42_12113</name>
</gene>
<sequence>MEEMPPAVALSFRTANSTCDKSMEIACLKLITETAGLLPNPMDAAATGLSLEVEQSEAVAMEDGGDGDDLDVCRAVGSFHEDLVSMERKLLGGIACSAAISIGSSSRSINSTADELLDMDLPSETCTPTSLEVEKSGEILNGPPAFEFGVNALTVSMVDSDFIIPVTPIVELATQEDQQSQASSSKRSVFLVDYIPFWGQVSICGRRPEMEDAVVAVPYFYEIPLWLLIGNQDIDGLDSSLIRLPAHFFGVYDGHGGSQVADYCRERIHHVLIEQLRNCARDLRSNTCDDWKKQWERAFISCFQQVDDEVGGKVTEGNLGSSDDKSKDENFSDAPLMPIAPETVGSTAVVAVICSSHIIIANCGDSRAVLCRGKQPVPLSVDHKLLAGSYAGDHYLKPWIIPVPEVTIVPRCREDECLILASDGLWDVMSNEEVCDIARRRILLWHKKNGIVASPVNHRGEEADPAAQAAADCLSKLAIQKGSKDNITVIVLGHALTWQSSQCSPQCGCFMLPWCGCVQLVDISILILPPSFRGRAMSSCASFCLALEVIIPVGLLRFMVGHLKTKLAESKLARRKLPRLAANETVQGGVSGGVKHEEVVFVQRSASLFDNVVVFK</sequence>
<evidence type="ECO:0000256" key="9">
    <source>
        <dbReference type="ARBA" id="ARBA00023211"/>
    </source>
</evidence>
<dbReference type="InterPro" id="IPR000222">
    <property type="entry name" value="PP2C_BS"/>
</dbReference>
<dbReference type="InterPro" id="IPR015655">
    <property type="entry name" value="PP2C"/>
</dbReference>
<dbReference type="EMBL" id="CP097509">
    <property type="protein sequence ID" value="URE15517.1"/>
    <property type="molecule type" value="Genomic_DNA"/>
</dbReference>
<dbReference type="EC" id="3.1.3.16" evidence="4"/>
<dbReference type="SUPFAM" id="SSF81606">
    <property type="entry name" value="PP2C-like"/>
    <property type="match status" value="1"/>
</dbReference>
<keyword evidence="5" id="KW-0479">Metal-binding</keyword>
<evidence type="ECO:0000256" key="7">
    <source>
        <dbReference type="ARBA" id="ARBA00022842"/>
    </source>
</evidence>
<evidence type="ECO:0000256" key="11">
    <source>
        <dbReference type="ARBA" id="ARBA00048336"/>
    </source>
</evidence>
<dbReference type="SMART" id="SM00332">
    <property type="entry name" value="PP2Cc"/>
    <property type="match status" value="1"/>
</dbReference>
<dbReference type="GO" id="GO:0046872">
    <property type="term" value="F:metal ion binding"/>
    <property type="evidence" value="ECO:0007669"/>
    <property type="project" value="UniProtKB-KW"/>
</dbReference>
<comment type="cofactor">
    <cofactor evidence="2">
        <name>Mg(2+)</name>
        <dbReference type="ChEBI" id="CHEBI:18420"/>
    </cofactor>
</comment>
<evidence type="ECO:0000256" key="1">
    <source>
        <dbReference type="ARBA" id="ARBA00001936"/>
    </source>
</evidence>
<evidence type="ECO:0000313" key="15">
    <source>
        <dbReference type="Proteomes" id="UP001055439"/>
    </source>
</evidence>
<evidence type="ECO:0000256" key="6">
    <source>
        <dbReference type="ARBA" id="ARBA00022801"/>
    </source>
</evidence>
<comment type="catalytic activity">
    <reaction evidence="11">
        <text>O-phospho-L-threonyl-[protein] + H2O = L-threonyl-[protein] + phosphate</text>
        <dbReference type="Rhea" id="RHEA:47004"/>
        <dbReference type="Rhea" id="RHEA-COMP:11060"/>
        <dbReference type="Rhea" id="RHEA-COMP:11605"/>
        <dbReference type="ChEBI" id="CHEBI:15377"/>
        <dbReference type="ChEBI" id="CHEBI:30013"/>
        <dbReference type="ChEBI" id="CHEBI:43474"/>
        <dbReference type="ChEBI" id="CHEBI:61977"/>
        <dbReference type="EC" id="3.1.3.16"/>
    </reaction>
</comment>
<organism evidence="14 15">
    <name type="scientific">Musa troglodytarum</name>
    <name type="common">fe'i banana</name>
    <dbReference type="NCBI Taxonomy" id="320322"/>
    <lineage>
        <taxon>Eukaryota</taxon>
        <taxon>Viridiplantae</taxon>
        <taxon>Streptophyta</taxon>
        <taxon>Embryophyta</taxon>
        <taxon>Tracheophyta</taxon>
        <taxon>Spermatophyta</taxon>
        <taxon>Magnoliopsida</taxon>
        <taxon>Liliopsida</taxon>
        <taxon>Zingiberales</taxon>
        <taxon>Musaceae</taxon>
        <taxon>Musa</taxon>
    </lineage>
</organism>
<name>A0A9E7KEX0_9LILI</name>
<dbReference type="GO" id="GO:0004722">
    <property type="term" value="F:protein serine/threonine phosphatase activity"/>
    <property type="evidence" value="ECO:0007669"/>
    <property type="project" value="UniProtKB-EC"/>
</dbReference>
<dbReference type="Pfam" id="PF00481">
    <property type="entry name" value="PP2C"/>
    <property type="match status" value="2"/>
</dbReference>
<evidence type="ECO:0000313" key="14">
    <source>
        <dbReference type="EMBL" id="URE15517.1"/>
    </source>
</evidence>
<keyword evidence="7" id="KW-0460">Magnesium</keyword>
<evidence type="ECO:0000256" key="12">
    <source>
        <dbReference type="RuleBase" id="RU003465"/>
    </source>
</evidence>
<comment type="similarity">
    <text evidence="3 12">Belongs to the PP2C family.</text>
</comment>
<proteinExistence type="inferred from homology"/>